<dbReference type="PANTHER" id="PTHR43649:SF12">
    <property type="entry name" value="DIACETYLCHITOBIOSE BINDING PROTEIN DASA"/>
    <property type="match status" value="1"/>
</dbReference>
<dbReference type="SUPFAM" id="SSF46785">
    <property type="entry name" value="Winged helix' DNA-binding domain"/>
    <property type="match status" value="1"/>
</dbReference>
<dbReference type="CDD" id="cd07377">
    <property type="entry name" value="WHTH_GntR"/>
    <property type="match status" value="1"/>
</dbReference>
<dbReference type="Pfam" id="PF01547">
    <property type="entry name" value="SBP_bac_1"/>
    <property type="match status" value="1"/>
</dbReference>
<dbReference type="InterPro" id="IPR036390">
    <property type="entry name" value="WH_DNA-bd_sf"/>
</dbReference>
<dbReference type="PANTHER" id="PTHR43649">
    <property type="entry name" value="ARABINOSE-BINDING PROTEIN-RELATED"/>
    <property type="match status" value="1"/>
</dbReference>
<keyword evidence="3" id="KW-0804">Transcription</keyword>
<protein>
    <submittedName>
        <fullName evidence="5">GntR family transcriptional regulator</fullName>
    </submittedName>
</protein>
<evidence type="ECO:0000313" key="5">
    <source>
        <dbReference type="EMBL" id="PYI57591.1"/>
    </source>
</evidence>
<dbReference type="PRINTS" id="PR00035">
    <property type="entry name" value="HTHGNTR"/>
</dbReference>
<dbReference type="EMBL" id="QJVJ01000001">
    <property type="protein sequence ID" value="PYI57591.1"/>
    <property type="molecule type" value="Genomic_DNA"/>
</dbReference>
<organism evidence="5 6">
    <name type="scientific">Paenibacillus flagellatus</name>
    <dbReference type="NCBI Taxonomy" id="2211139"/>
    <lineage>
        <taxon>Bacteria</taxon>
        <taxon>Bacillati</taxon>
        <taxon>Bacillota</taxon>
        <taxon>Bacilli</taxon>
        <taxon>Bacillales</taxon>
        <taxon>Paenibacillaceae</taxon>
        <taxon>Paenibacillus</taxon>
    </lineage>
</organism>
<dbReference type="OrthoDB" id="2374506at2"/>
<dbReference type="InterPro" id="IPR000524">
    <property type="entry name" value="Tscrpt_reg_HTH_GntR"/>
</dbReference>
<name>A0A2V5KD56_9BACL</name>
<comment type="caution">
    <text evidence="5">The sequence shown here is derived from an EMBL/GenBank/DDBJ whole genome shotgun (WGS) entry which is preliminary data.</text>
</comment>
<reference evidence="5 6" key="1">
    <citation type="submission" date="2018-05" db="EMBL/GenBank/DDBJ databases">
        <title>Paenibacillus flagellatus sp. nov., isolated from selenium mineral soil.</title>
        <authorList>
            <person name="Dai X."/>
        </authorList>
    </citation>
    <scope>NUCLEOTIDE SEQUENCE [LARGE SCALE GENOMIC DNA]</scope>
    <source>
        <strain evidence="5 6">DXL2</strain>
    </source>
</reference>
<evidence type="ECO:0000256" key="3">
    <source>
        <dbReference type="ARBA" id="ARBA00023163"/>
    </source>
</evidence>
<dbReference type="AlphaFoldDB" id="A0A2V5KD56"/>
<dbReference type="InterPro" id="IPR036388">
    <property type="entry name" value="WH-like_DNA-bd_sf"/>
</dbReference>
<dbReference type="InterPro" id="IPR006059">
    <property type="entry name" value="SBP"/>
</dbReference>
<keyword evidence="6" id="KW-1185">Reference proteome</keyword>
<sequence length="465" mass="53231">MANRPSRASLSKRMDEMIRSIRDEVISGKRKVGDFLPSERELGKLFSISNKSVRQCLDVLVSEGLIEKIPKVGNRIAGVSDDNSITIRFGCYRTTIEEADLGTLVSMFHKQYPRIRVETIIFDHFVSMRQALEAGIMDVVTVNVANYRQMIEAGCLHLLEERQPNGDTYPFLNKAFTFEGRLYVQPFIFSPVVLCYNRDHFRQKGLLEPDSGWTWDELRQASERLAVPNERYGFYFFPLSLNRWPVFLLQSGMKLPPEEEPVRIAGTPWMDAFRLCRDVVLGQSGTPLFYEEADAEKLFVQEKVSMILTTYFGLNALKKAEFDYDIAPLPSNDSPKTLLLAIGLGINAKSEQKEAAQTFVDFIASYRSQLDIRQRTLSIPASKPAAEWIGEEAMFRPLRYPMHRDIVPTYRLHTDLNVTMDMLPAIMNELKLFWAGLESERTVCSNIENVLNEIRQRRRDAASDA</sequence>
<dbReference type="Proteomes" id="UP000247476">
    <property type="component" value="Unassembled WGS sequence"/>
</dbReference>
<accession>A0A2V5KD56</accession>
<evidence type="ECO:0000313" key="6">
    <source>
        <dbReference type="Proteomes" id="UP000247476"/>
    </source>
</evidence>
<dbReference type="PROSITE" id="PS50949">
    <property type="entry name" value="HTH_GNTR"/>
    <property type="match status" value="1"/>
</dbReference>
<gene>
    <name evidence="5" type="ORF">DLM86_03100</name>
</gene>
<evidence type="ECO:0000259" key="4">
    <source>
        <dbReference type="PROSITE" id="PS50949"/>
    </source>
</evidence>
<feature type="domain" description="HTH gntR-type" evidence="4">
    <location>
        <begin position="11"/>
        <end position="79"/>
    </location>
</feature>
<dbReference type="GO" id="GO:0003700">
    <property type="term" value="F:DNA-binding transcription factor activity"/>
    <property type="evidence" value="ECO:0007669"/>
    <property type="project" value="InterPro"/>
</dbReference>
<dbReference type="RefSeq" id="WP_110838479.1">
    <property type="nucleotide sequence ID" value="NZ_QJVJ01000001.1"/>
</dbReference>
<dbReference type="Gene3D" id="1.10.10.10">
    <property type="entry name" value="Winged helix-like DNA-binding domain superfamily/Winged helix DNA-binding domain"/>
    <property type="match status" value="1"/>
</dbReference>
<dbReference type="SMART" id="SM00345">
    <property type="entry name" value="HTH_GNTR"/>
    <property type="match status" value="1"/>
</dbReference>
<keyword evidence="2" id="KW-0238">DNA-binding</keyword>
<dbReference type="SUPFAM" id="SSF53850">
    <property type="entry name" value="Periplasmic binding protein-like II"/>
    <property type="match status" value="1"/>
</dbReference>
<evidence type="ECO:0000256" key="2">
    <source>
        <dbReference type="ARBA" id="ARBA00023125"/>
    </source>
</evidence>
<keyword evidence="1" id="KW-0805">Transcription regulation</keyword>
<dbReference type="Pfam" id="PF00392">
    <property type="entry name" value="GntR"/>
    <property type="match status" value="1"/>
</dbReference>
<evidence type="ECO:0000256" key="1">
    <source>
        <dbReference type="ARBA" id="ARBA00023015"/>
    </source>
</evidence>
<dbReference type="GO" id="GO:0003677">
    <property type="term" value="F:DNA binding"/>
    <property type="evidence" value="ECO:0007669"/>
    <property type="project" value="UniProtKB-KW"/>
</dbReference>
<proteinExistence type="predicted"/>
<dbReference type="InterPro" id="IPR050490">
    <property type="entry name" value="Bact_solute-bd_prot1"/>
</dbReference>
<dbReference type="Gene3D" id="3.40.190.10">
    <property type="entry name" value="Periplasmic binding protein-like II"/>
    <property type="match status" value="1"/>
</dbReference>